<dbReference type="EMBL" id="JAHQIW010005377">
    <property type="protein sequence ID" value="KAJ1365865.1"/>
    <property type="molecule type" value="Genomic_DNA"/>
</dbReference>
<protein>
    <submittedName>
        <fullName evidence="1">Uncharacterized protein</fullName>
    </submittedName>
</protein>
<dbReference type="Proteomes" id="UP001196413">
    <property type="component" value="Unassembled WGS sequence"/>
</dbReference>
<organism evidence="1 2">
    <name type="scientific">Parelaphostrongylus tenuis</name>
    <name type="common">Meningeal worm</name>
    <dbReference type="NCBI Taxonomy" id="148309"/>
    <lineage>
        <taxon>Eukaryota</taxon>
        <taxon>Metazoa</taxon>
        <taxon>Ecdysozoa</taxon>
        <taxon>Nematoda</taxon>
        <taxon>Chromadorea</taxon>
        <taxon>Rhabditida</taxon>
        <taxon>Rhabditina</taxon>
        <taxon>Rhabditomorpha</taxon>
        <taxon>Strongyloidea</taxon>
        <taxon>Metastrongylidae</taxon>
        <taxon>Parelaphostrongylus</taxon>
    </lineage>
</organism>
<name>A0AAD5MWK0_PARTN</name>
<comment type="caution">
    <text evidence="1">The sequence shown here is derived from an EMBL/GenBank/DDBJ whole genome shotgun (WGS) entry which is preliminary data.</text>
</comment>
<reference evidence="1" key="1">
    <citation type="submission" date="2021-06" db="EMBL/GenBank/DDBJ databases">
        <title>Parelaphostrongylus tenuis whole genome reference sequence.</title>
        <authorList>
            <person name="Garwood T.J."/>
            <person name="Larsen P.A."/>
            <person name="Fountain-Jones N.M."/>
            <person name="Garbe J.R."/>
            <person name="Macchietto M.G."/>
            <person name="Kania S.A."/>
            <person name="Gerhold R.W."/>
            <person name="Richards J.E."/>
            <person name="Wolf T.M."/>
        </authorList>
    </citation>
    <scope>NUCLEOTIDE SEQUENCE</scope>
    <source>
        <strain evidence="1">MNPRO001-30</strain>
        <tissue evidence="1">Meninges</tissue>
    </source>
</reference>
<proteinExistence type="predicted"/>
<evidence type="ECO:0000313" key="1">
    <source>
        <dbReference type="EMBL" id="KAJ1365865.1"/>
    </source>
</evidence>
<evidence type="ECO:0000313" key="2">
    <source>
        <dbReference type="Proteomes" id="UP001196413"/>
    </source>
</evidence>
<gene>
    <name evidence="1" type="ORF">KIN20_026324</name>
</gene>
<dbReference type="AlphaFoldDB" id="A0AAD5MWK0"/>
<keyword evidence="2" id="KW-1185">Reference proteome</keyword>
<accession>A0AAD5MWK0</accession>
<sequence length="51" mass="5878">MAKKFIGVYGGGSIEEDNLKTQWREDVITNLFYSTNPTNSYFVLLAYLQIQ</sequence>